<keyword evidence="3" id="KW-0479">Metal-binding</keyword>
<dbReference type="Proteomes" id="UP001153709">
    <property type="component" value="Chromosome 6"/>
</dbReference>
<evidence type="ECO:0000256" key="8">
    <source>
        <dbReference type="ARBA" id="ARBA00083904"/>
    </source>
</evidence>
<dbReference type="InterPro" id="IPR036412">
    <property type="entry name" value="HAD-like_sf"/>
</dbReference>
<reference evidence="9" key="1">
    <citation type="submission" date="2022-01" db="EMBL/GenBank/DDBJ databases">
        <authorList>
            <person name="King R."/>
        </authorList>
    </citation>
    <scope>NUCLEOTIDE SEQUENCE</scope>
</reference>
<evidence type="ECO:0000256" key="2">
    <source>
        <dbReference type="ARBA" id="ARBA00006171"/>
    </source>
</evidence>
<dbReference type="FunFam" id="3.40.50.1000:FF:000055">
    <property type="entry name" value="Haloacid dehalogenase-like hydrolase family protein"/>
    <property type="match status" value="1"/>
</dbReference>
<dbReference type="SUPFAM" id="SSF56784">
    <property type="entry name" value="HAD-like"/>
    <property type="match status" value="1"/>
</dbReference>
<dbReference type="FunFam" id="1.10.150.240:FF:000001">
    <property type="entry name" value="Haloacid dehalogenase-like hydrolase domain"/>
    <property type="match status" value="1"/>
</dbReference>
<comment type="cofactor">
    <cofactor evidence="1">
        <name>Mg(2+)</name>
        <dbReference type="ChEBI" id="CHEBI:18420"/>
    </cofactor>
</comment>
<accession>A0A9N9T7B2</accession>
<dbReference type="SFLD" id="SFLDG01129">
    <property type="entry name" value="C1.5:_HAD__Beta-PGM__Phosphata"/>
    <property type="match status" value="1"/>
</dbReference>
<dbReference type="EC" id="3.1.3.96" evidence="7"/>
<comment type="catalytic activity">
    <reaction evidence="6">
        <text>psi-UMP + H2O = pseudouridine + phosphate</text>
        <dbReference type="Rhea" id="RHEA:10944"/>
        <dbReference type="ChEBI" id="CHEBI:15377"/>
        <dbReference type="ChEBI" id="CHEBI:17802"/>
        <dbReference type="ChEBI" id="CHEBI:43474"/>
        <dbReference type="ChEBI" id="CHEBI:58380"/>
        <dbReference type="EC" id="3.1.3.96"/>
    </reaction>
</comment>
<evidence type="ECO:0000313" key="10">
    <source>
        <dbReference type="Proteomes" id="UP001153709"/>
    </source>
</evidence>
<protein>
    <recommendedName>
        <fullName evidence="7">pseudouridine 5'-phosphatase</fullName>
        <ecNumber evidence="7">3.1.3.96</ecNumber>
    </recommendedName>
    <alternativeName>
        <fullName evidence="8">Pseudouridine-5'-monophosphatase</fullName>
    </alternativeName>
</protein>
<dbReference type="EMBL" id="OU898281">
    <property type="protein sequence ID" value="CAG9836932.1"/>
    <property type="molecule type" value="Genomic_DNA"/>
</dbReference>
<sequence length="245" mass="27730">MTFDDDKIRGDDGCSQPRAFPVTHVLFDLDGVIIESESIYEKISADICREYGKTYTKDLKSKVMGTPEFETCRIIVRELNLPLTPEEFLKKYEDKVWIELQRPALLPGVKDVVKLLHKHDVPIAIATSSREPIMKMKTKPHRDLINLFRHVVCGSSDPEVKNNKPAPDIFLVCASRFPDKPHPSQCLVFEDSPNGVQAALNAGMQVVMVPNPDLHPDHPIRSKATQVLESFEHFTPEIFGLPSRF</sequence>
<name>A0A9N9T7B2_DIABA</name>
<dbReference type="InterPro" id="IPR023214">
    <property type="entry name" value="HAD_sf"/>
</dbReference>
<dbReference type="GO" id="GO:1990738">
    <property type="term" value="F:pseudouridine 5'-phosphatase activity"/>
    <property type="evidence" value="ECO:0007669"/>
    <property type="project" value="UniProtKB-EC"/>
</dbReference>
<dbReference type="OrthoDB" id="40579at2759"/>
<proteinExistence type="inferred from homology"/>
<evidence type="ECO:0000256" key="4">
    <source>
        <dbReference type="ARBA" id="ARBA00022801"/>
    </source>
</evidence>
<organism evidence="9 10">
    <name type="scientific">Diabrotica balteata</name>
    <name type="common">Banded cucumber beetle</name>
    <dbReference type="NCBI Taxonomy" id="107213"/>
    <lineage>
        <taxon>Eukaryota</taxon>
        <taxon>Metazoa</taxon>
        <taxon>Ecdysozoa</taxon>
        <taxon>Arthropoda</taxon>
        <taxon>Hexapoda</taxon>
        <taxon>Insecta</taxon>
        <taxon>Pterygota</taxon>
        <taxon>Neoptera</taxon>
        <taxon>Endopterygota</taxon>
        <taxon>Coleoptera</taxon>
        <taxon>Polyphaga</taxon>
        <taxon>Cucujiformia</taxon>
        <taxon>Chrysomeloidea</taxon>
        <taxon>Chrysomelidae</taxon>
        <taxon>Galerucinae</taxon>
        <taxon>Diabroticina</taxon>
        <taxon>Diabroticites</taxon>
        <taxon>Diabrotica</taxon>
    </lineage>
</organism>
<evidence type="ECO:0000256" key="1">
    <source>
        <dbReference type="ARBA" id="ARBA00001946"/>
    </source>
</evidence>
<dbReference type="Gene3D" id="1.10.150.240">
    <property type="entry name" value="Putative phosphatase, domain 2"/>
    <property type="match status" value="1"/>
</dbReference>
<dbReference type="NCBIfam" id="TIGR01509">
    <property type="entry name" value="HAD-SF-IA-v3"/>
    <property type="match status" value="1"/>
</dbReference>
<comment type="similarity">
    <text evidence="2">Belongs to the HAD-like hydrolase superfamily. CbbY/CbbZ/Gph/YieH family.</text>
</comment>
<dbReference type="Gene3D" id="3.40.50.1000">
    <property type="entry name" value="HAD superfamily/HAD-like"/>
    <property type="match status" value="1"/>
</dbReference>
<keyword evidence="5" id="KW-0460">Magnesium</keyword>
<dbReference type="PANTHER" id="PTHR18901">
    <property type="entry name" value="2-DEOXYGLUCOSE-6-PHOSPHATE PHOSPHATASE 2"/>
    <property type="match status" value="1"/>
</dbReference>
<dbReference type="InterPro" id="IPR006439">
    <property type="entry name" value="HAD-SF_hydro_IA"/>
</dbReference>
<dbReference type="Pfam" id="PF13419">
    <property type="entry name" value="HAD_2"/>
    <property type="match status" value="1"/>
</dbReference>
<gene>
    <name evidence="9" type="ORF">DIABBA_LOCUS9970</name>
</gene>
<dbReference type="AlphaFoldDB" id="A0A9N9T7B2"/>
<evidence type="ECO:0000256" key="5">
    <source>
        <dbReference type="ARBA" id="ARBA00022842"/>
    </source>
</evidence>
<dbReference type="GO" id="GO:0046872">
    <property type="term" value="F:metal ion binding"/>
    <property type="evidence" value="ECO:0007669"/>
    <property type="project" value="UniProtKB-KW"/>
</dbReference>
<keyword evidence="4" id="KW-0378">Hydrolase</keyword>
<evidence type="ECO:0000256" key="6">
    <source>
        <dbReference type="ARBA" id="ARBA00052504"/>
    </source>
</evidence>
<dbReference type="InterPro" id="IPR023198">
    <property type="entry name" value="PGP-like_dom2"/>
</dbReference>
<dbReference type="SFLD" id="SFLDS00003">
    <property type="entry name" value="Haloacid_Dehalogenase"/>
    <property type="match status" value="1"/>
</dbReference>
<evidence type="ECO:0000256" key="7">
    <source>
        <dbReference type="ARBA" id="ARBA00066578"/>
    </source>
</evidence>
<keyword evidence="10" id="KW-1185">Reference proteome</keyword>
<dbReference type="PANTHER" id="PTHR18901:SF38">
    <property type="entry name" value="PSEUDOURIDINE-5'-PHOSPHATASE"/>
    <property type="match status" value="1"/>
</dbReference>
<dbReference type="InterPro" id="IPR041492">
    <property type="entry name" value="HAD_2"/>
</dbReference>
<evidence type="ECO:0000256" key="3">
    <source>
        <dbReference type="ARBA" id="ARBA00022723"/>
    </source>
</evidence>
<evidence type="ECO:0000313" key="9">
    <source>
        <dbReference type="EMBL" id="CAG9836932.1"/>
    </source>
</evidence>